<dbReference type="EMBL" id="CDOL01000226">
    <property type="protein sequence ID" value="CEN53146.1"/>
    <property type="molecule type" value="Genomic_DNA"/>
</dbReference>
<sequence>MKRFLHAICCMILISCQNQNNDLQGIEIKERHTFSLEGKSVRAMVLLDKNIGFAGSGGVLGFINTQNLTMEKTDFLDVEYRSVAATTNDFYMLSVGSPAMLFSTQSDGFKKMYEETHEKAFYDSMLFLDNQFGIAVGDPTDDCMSVLTTHDGGKTWQKKSCDQAPKLAVGEALFAASNSNIANVENLLWVITGGSKSRIFSSEDKGVTWKSTNLPIVQGTPSQGAFSVSFYDKNNGIVMGGDYKNPTLKAKSGAITTDGGKTWQVIDETSSPGYISCVRYIPNSEGKGLVATSSSNGIWSSVDSGKTWKKISEKGYHSLLFVDENTLVASGNEEITLFKYKKY</sequence>
<dbReference type="AlphaFoldDB" id="A0A0B7IMM8"/>
<feature type="domain" description="Sortilin N-terminal" evidence="2">
    <location>
        <begin position="145"/>
        <end position="269"/>
    </location>
</feature>
<evidence type="ECO:0000313" key="3">
    <source>
        <dbReference type="EMBL" id="CEN53146.1"/>
    </source>
</evidence>
<organism evidence="3 4">
    <name type="scientific">Capnocytophaga canis</name>
    <dbReference type="NCBI Taxonomy" id="1848903"/>
    <lineage>
        <taxon>Bacteria</taxon>
        <taxon>Pseudomonadati</taxon>
        <taxon>Bacteroidota</taxon>
        <taxon>Flavobacteriia</taxon>
        <taxon>Flavobacteriales</taxon>
        <taxon>Flavobacteriaceae</taxon>
        <taxon>Capnocytophaga</taxon>
    </lineage>
</organism>
<dbReference type="InterPro" id="IPR036278">
    <property type="entry name" value="Sialidase_sf"/>
</dbReference>
<dbReference type="CDD" id="cd15482">
    <property type="entry name" value="Sialidase_non-viral"/>
    <property type="match status" value="1"/>
</dbReference>
<dbReference type="InterPro" id="IPR031778">
    <property type="entry name" value="Sortilin_N"/>
</dbReference>
<dbReference type="Proteomes" id="UP000038200">
    <property type="component" value="Unassembled WGS sequence"/>
</dbReference>
<evidence type="ECO:0000313" key="4">
    <source>
        <dbReference type="Proteomes" id="UP000038200"/>
    </source>
</evidence>
<dbReference type="SUPFAM" id="SSF50939">
    <property type="entry name" value="Sialidases"/>
    <property type="match status" value="1"/>
</dbReference>
<dbReference type="PROSITE" id="PS51257">
    <property type="entry name" value="PROKAR_LIPOPROTEIN"/>
    <property type="match status" value="1"/>
</dbReference>
<dbReference type="OrthoDB" id="9813892at2"/>
<reference evidence="3 4" key="1">
    <citation type="submission" date="2015-01" db="EMBL/GenBank/DDBJ databases">
        <authorList>
            <person name="Xiang T."/>
            <person name="Song Y."/>
            <person name="Huang L."/>
            <person name="Wang B."/>
            <person name="Wu P."/>
        </authorList>
    </citation>
    <scope>NUCLEOTIDE SEQUENCE [LARGE SCALE GENOMIC DNA]</scope>
    <source>
        <strain evidence="3 4">CcD93</strain>
    </source>
</reference>
<dbReference type="Pfam" id="PF15902">
    <property type="entry name" value="Sortilin-Vps10"/>
    <property type="match status" value="1"/>
</dbReference>
<proteinExistence type="predicted"/>
<dbReference type="InterPro" id="IPR015943">
    <property type="entry name" value="WD40/YVTN_repeat-like_dom_sf"/>
</dbReference>
<gene>
    <name evidence="3" type="ORF">CCAND93_380027</name>
</gene>
<evidence type="ECO:0000259" key="2">
    <source>
        <dbReference type="Pfam" id="PF15902"/>
    </source>
</evidence>
<dbReference type="PANTHER" id="PTHR47199">
    <property type="entry name" value="PHOTOSYSTEM II STABILITY/ASSEMBLY FACTOR HCF136, CHLOROPLASTIC"/>
    <property type="match status" value="1"/>
</dbReference>
<dbReference type="PANTHER" id="PTHR47199:SF2">
    <property type="entry name" value="PHOTOSYSTEM II STABILITY_ASSEMBLY FACTOR HCF136, CHLOROPLASTIC"/>
    <property type="match status" value="1"/>
</dbReference>
<dbReference type="Gene3D" id="2.130.10.10">
    <property type="entry name" value="YVTN repeat-like/Quinoprotein amine dehydrogenase"/>
    <property type="match status" value="1"/>
</dbReference>
<accession>A0A0B7IMM8</accession>
<evidence type="ECO:0000256" key="1">
    <source>
        <dbReference type="ARBA" id="ARBA00022737"/>
    </source>
</evidence>
<protein>
    <submittedName>
        <fullName evidence="3">Ycf48-like protein</fullName>
    </submittedName>
</protein>
<dbReference type="RefSeq" id="WP_042007882.1">
    <property type="nucleotide sequence ID" value="NZ_CDOL01000226.1"/>
</dbReference>
<dbReference type="STRING" id="1848903.CCAND38_150033"/>
<keyword evidence="1" id="KW-0677">Repeat</keyword>
<name>A0A0B7IMM8_9FLAO</name>